<feature type="transmembrane region" description="Helical" evidence="1">
    <location>
        <begin position="380"/>
        <end position="397"/>
    </location>
</feature>
<accession>A0A6L5GAT6</accession>
<dbReference type="Proteomes" id="UP000477750">
    <property type="component" value="Unassembled WGS sequence"/>
</dbReference>
<keyword evidence="1" id="KW-1133">Transmembrane helix</keyword>
<feature type="transmembrane region" description="Helical" evidence="1">
    <location>
        <begin position="19"/>
        <end position="37"/>
    </location>
</feature>
<evidence type="ECO:0000313" key="3">
    <source>
        <dbReference type="Proteomes" id="UP000477750"/>
    </source>
</evidence>
<keyword evidence="1" id="KW-0472">Membrane</keyword>
<name>A0A6L5GAT6_9ACTN</name>
<evidence type="ECO:0000313" key="2">
    <source>
        <dbReference type="EMBL" id="MQM26728.1"/>
    </source>
</evidence>
<comment type="caution">
    <text evidence="2">The sequence shown here is derived from an EMBL/GenBank/DDBJ whole genome shotgun (WGS) entry which is preliminary data.</text>
</comment>
<reference evidence="2 3" key="1">
    <citation type="submission" date="2019-10" db="EMBL/GenBank/DDBJ databases">
        <title>Glycomyces albidus sp. nov., a novel actinomycete isolated from rhizosphere soil of wheat (Triticum aestivum L.).</title>
        <authorList>
            <person name="Qian L."/>
        </authorList>
    </citation>
    <scope>NUCLEOTIDE SEQUENCE [LARGE SCALE GENOMIC DNA]</scope>
    <source>
        <strain evidence="2 3">NEAU-7082</strain>
    </source>
</reference>
<dbReference type="AlphaFoldDB" id="A0A6L5GAT6"/>
<feature type="transmembrane region" description="Helical" evidence="1">
    <location>
        <begin position="288"/>
        <end position="308"/>
    </location>
</feature>
<feature type="transmembrane region" description="Helical" evidence="1">
    <location>
        <begin position="74"/>
        <end position="93"/>
    </location>
</feature>
<organism evidence="2 3">
    <name type="scientific">Glycomyces albidus</name>
    <dbReference type="NCBI Taxonomy" id="2656774"/>
    <lineage>
        <taxon>Bacteria</taxon>
        <taxon>Bacillati</taxon>
        <taxon>Actinomycetota</taxon>
        <taxon>Actinomycetes</taxon>
        <taxon>Glycomycetales</taxon>
        <taxon>Glycomycetaceae</taxon>
        <taxon>Glycomyces</taxon>
    </lineage>
</organism>
<gene>
    <name evidence="2" type="ORF">GFD30_14280</name>
</gene>
<evidence type="ECO:0000256" key="1">
    <source>
        <dbReference type="SAM" id="Phobius"/>
    </source>
</evidence>
<feature type="transmembrane region" description="Helical" evidence="1">
    <location>
        <begin position="43"/>
        <end position="62"/>
    </location>
</feature>
<keyword evidence="1" id="KW-0812">Transmembrane</keyword>
<keyword evidence="3" id="KW-1185">Reference proteome</keyword>
<proteinExistence type="predicted"/>
<sequence length="413" mass="45871">MDHPEPSAPQSDRRPRRPVVRLAACAALGAAVIVHGSAGSWKYFGFILPQAWSIAVLAAVLVAGRRLTRRTRRWLLWSTLPGMIAQQLAYMADHQRGDLLVVVAWLVLLVGLELADGTAARLHYALLRLRYRGLLEGGEESAERLEQALGRWGRRLAMAGALTVAVTLTVTWPRYGELAANWRDWGFGPAVADQVWVTVTGAVIGSWLGRLIGFGLLGRTLRRLGVHLRMVPVHPDQAAGLKPIGDFYFYHSLLANLPAAFLGTWILILSLAQGVPAIDRYRPFLGQYLTLLAVAVLMGALAFVLPLFSIHRIMRRQKQEVLLAEADGLSFGIEDAHRRAGRGDSETEAAKQRLEELVERFRLIEATPIWPIDPSIRRRFTVRNLVLLLPFAGYFLGESPIWQDVTDLVRGIV</sequence>
<feature type="transmembrane region" description="Helical" evidence="1">
    <location>
        <begin position="99"/>
        <end position="122"/>
    </location>
</feature>
<feature type="transmembrane region" description="Helical" evidence="1">
    <location>
        <begin position="156"/>
        <end position="175"/>
    </location>
</feature>
<protein>
    <submittedName>
        <fullName evidence="2">Uncharacterized protein</fullName>
    </submittedName>
</protein>
<dbReference type="EMBL" id="WIAO01000016">
    <property type="protein sequence ID" value="MQM26728.1"/>
    <property type="molecule type" value="Genomic_DNA"/>
</dbReference>
<dbReference type="RefSeq" id="WP_153025886.1">
    <property type="nucleotide sequence ID" value="NZ_WIAO01000016.1"/>
</dbReference>
<feature type="transmembrane region" description="Helical" evidence="1">
    <location>
        <begin position="195"/>
        <end position="217"/>
    </location>
</feature>
<feature type="transmembrane region" description="Helical" evidence="1">
    <location>
        <begin position="247"/>
        <end position="268"/>
    </location>
</feature>